<dbReference type="GO" id="GO:0005506">
    <property type="term" value="F:iron ion binding"/>
    <property type="evidence" value="ECO:0007669"/>
    <property type="project" value="InterPro"/>
</dbReference>
<evidence type="ECO:0000256" key="5">
    <source>
        <dbReference type="ARBA" id="ARBA00034078"/>
    </source>
</evidence>
<evidence type="ECO:0000256" key="1">
    <source>
        <dbReference type="ARBA" id="ARBA00001924"/>
    </source>
</evidence>
<evidence type="ECO:0000256" key="3">
    <source>
        <dbReference type="ARBA" id="ARBA00022714"/>
    </source>
</evidence>
<organism evidence="7 8">
    <name type="scientific">Rattus norvegicus</name>
    <name type="common">Rat</name>
    <dbReference type="NCBI Taxonomy" id="10116"/>
    <lineage>
        <taxon>Eukaryota</taxon>
        <taxon>Metazoa</taxon>
        <taxon>Chordata</taxon>
        <taxon>Craniata</taxon>
        <taxon>Vertebrata</taxon>
        <taxon>Euteleostomi</taxon>
        <taxon>Mammalia</taxon>
        <taxon>Eutheria</taxon>
        <taxon>Euarchontoglires</taxon>
        <taxon>Glires</taxon>
        <taxon>Rodentia</taxon>
        <taxon>Myomorpha</taxon>
        <taxon>Muroidea</taxon>
        <taxon>Muridae</taxon>
        <taxon>Murinae</taxon>
        <taxon>Rattus</taxon>
    </lineage>
</organism>
<comment type="cofactor">
    <cofactor evidence="5">
        <name>[2Fe-2S] cluster</name>
        <dbReference type="ChEBI" id="CHEBI:190135"/>
    </cofactor>
</comment>
<feature type="domain" description="Aldehyde oxidase/xanthine dehydrogenase first molybdopterin binding" evidence="6">
    <location>
        <begin position="1"/>
        <end position="75"/>
    </location>
</feature>
<dbReference type="GO" id="GO:0016491">
    <property type="term" value="F:oxidoreductase activity"/>
    <property type="evidence" value="ECO:0007669"/>
    <property type="project" value="InterPro"/>
</dbReference>
<dbReference type="FunFam" id="3.30.365.10:FF:000001">
    <property type="entry name" value="Xanthine dehydrogenase oxidase"/>
    <property type="match status" value="1"/>
</dbReference>
<evidence type="ECO:0000256" key="2">
    <source>
        <dbReference type="ARBA" id="ARBA00006849"/>
    </source>
</evidence>
<protein>
    <submittedName>
        <fullName evidence="7">RCG22571</fullName>
    </submittedName>
</protein>
<gene>
    <name evidence="7" type="ORF">rCG_22571</name>
</gene>
<dbReference type="EMBL" id="CH473965">
    <property type="protein sequence ID" value="EDL99008.1"/>
    <property type="molecule type" value="Genomic_DNA"/>
</dbReference>
<dbReference type="Gene3D" id="3.30.365.10">
    <property type="entry name" value="Aldehyde oxidase/xanthine dehydrogenase, molybdopterin binding domain"/>
    <property type="match status" value="1"/>
</dbReference>
<evidence type="ECO:0000313" key="7">
    <source>
        <dbReference type="EMBL" id="EDL99008.1"/>
    </source>
</evidence>
<dbReference type="InterPro" id="IPR037165">
    <property type="entry name" value="AldOxase/xan_DH_Mopterin-bd_sf"/>
</dbReference>
<dbReference type="InterPro" id="IPR008274">
    <property type="entry name" value="AldOxase/xan_DH_MoCoBD1"/>
</dbReference>
<keyword evidence="3" id="KW-0408">Iron</keyword>
<dbReference type="SUPFAM" id="SSF56003">
    <property type="entry name" value="Molybdenum cofactor-binding domain"/>
    <property type="match status" value="1"/>
</dbReference>
<sequence length="75" mass="7979">METQSVRVIPKGEDMEMDIYVSSQDAAFTQEMVARTLGIPKNRITCHVKRVGGAFGGKTSKPGLLASVAAVAAQK</sequence>
<evidence type="ECO:0000313" key="8">
    <source>
        <dbReference type="Proteomes" id="UP000234681"/>
    </source>
</evidence>
<proteinExistence type="inferred from homology"/>
<dbReference type="AlphaFoldDB" id="A6IP52"/>
<dbReference type="Pfam" id="PF02738">
    <property type="entry name" value="MoCoBD_1"/>
    <property type="match status" value="1"/>
</dbReference>
<evidence type="ECO:0000256" key="4">
    <source>
        <dbReference type="ARBA" id="ARBA00023014"/>
    </source>
</evidence>
<accession>A6IP52</accession>
<dbReference type="InterPro" id="IPR016208">
    <property type="entry name" value="Ald_Oxase/xanthine_DH-like"/>
</dbReference>
<dbReference type="GO" id="GO:0051537">
    <property type="term" value="F:2 iron, 2 sulfur cluster binding"/>
    <property type="evidence" value="ECO:0007669"/>
    <property type="project" value="UniProtKB-KW"/>
</dbReference>
<dbReference type="PANTHER" id="PTHR11908:SF99">
    <property type="entry name" value="ALDEHYDE OXIDASE 3"/>
    <property type="match status" value="1"/>
</dbReference>
<evidence type="ECO:0000259" key="6">
    <source>
        <dbReference type="Pfam" id="PF02738"/>
    </source>
</evidence>
<dbReference type="PANTHER" id="PTHR11908">
    <property type="entry name" value="XANTHINE DEHYDROGENASE"/>
    <property type="match status" value="1"/>
</dbReference>
<comment type="similarity">
    <text evidence="2">Belongs to the xanthine dehydrogenase family.</text>
</comment>
<name>A6IP52_RAT</name>
<reference evidence="7 8" key="1">
    <citation type="submission" date="2005-09" db="EMBL/GenBank/DDBJ databases">
        <authorList>
            <person name="Mural R.J."/>
            <person name="Li P.W."/>
            <person name="Adams M.D."/>
            <person name="Amanatides P.G."/>
            <person name="Baden-Tillson H."/>
            <person name="Barnstead M."/>
            <person name="Chin S.H."/>
            <person name="Dew I."/>
            <person name="Evans C.A."/>
            <person name="Ferriera S."/>
            <person name="Flanigan M."/>
            <person name="Fosler C."/>
            <person name="Glodek A."/>
            <person name="Gu Z."/>
            <person name="Holt R.A."/>
            <person name="Jennings D."/>
            <person name="Kraft C.L."/>
            <person name="Lu F."/>
            <person name="Nguyen T."/>
            <person name="Nusskern D.R."/>
            <person name="Pfannkoch C.M."/>
            <person name="Sitter C."/>
            <person name="Sutton G.G."/>
            <person name="Venter J.C."/>
            <person name="Wang Z."/>
            <person name="Woodage T."/>
            <person name="Zheng X.H."/>
            <person name="Zhong F."/>
        </authorList>
    </citation>
    <scope>NUCLEOTIDE SEQUENCE [LARGE SCALE GENOMIC DNA]</scope>
    <source>
        <strain>BN</strain>
        <strain evidence="8">Sprague-Dawley</strain>
    </source>
</reference>
<keyword evidence="3" id="KW-0479">Metal-binding</keyword>
<keyword evidence="3" id="KW-0001">2Fe-2S</keyword>
<dbReference type="Proteomes" id="UP000234681">
    <property type="component" value="Chromosome 9"/>
</dbReference>
<keyword evidence="4" id="KW-0411">Iron-sulfur</keyword>
<comment type="cofactor">
    <cofactor evidence="1">
        <name>Mo-molybdopterin</name>
        <dbReference type="ChEBI" id="CHEBI:71302"/>
    </cofactor>
</comment>